<keyword evidence="3" id="KW-0328">Glycosyltransferase</keyword>
<dbReference type="PANTHER" id="PTHR10462">
    <property type="entry name" value="GLYCOSYLTRANSFERASE-RELATED"/>
    <property type="match status" value="1"/>
</dbReference>
<name>A0A7D4QFK9_9SPHI</name>
<gene>
    <name evidence="5" type="ORF">HQ865_11915</name>
</gene>
<dbReference type="Pfam" id="PF03414">
    <property type="entry name" value="Glyco_transf_6"/>
    <property type="match status" value="1"/>
</dbReference>
<comment type="cofactor">
    <cofactor evidence="1">
        <name>Mn(2+)</name>
        <dbReference type="ChEBI" id="CHEBI:29035"/>
    </cofactor>
</comment>
<dbReference type="InterPro" id="IPR029044">
    <property type="entry name" value="Nucleotide-diphossugar_trans"/>
</dbReference>
<keyword evidence="4 5" id="KW-0808">Transferase</keyword>
<dbReference type="GO" id="GO:0005975">
    <property type="term" value="P:carbohydrate metabolic process"/>
    <property type="evidence" value="ECO:0007669"/>
    <property type="project" value="InterPro"/>
</dbReference>
<dbReference type="Gene3D" id="3.90.550.10">
    <property type="entry name" value="Spore Coat Polysaccharide Biosynthesis Protein SpsA, Chain A"/>
    <property type="match status" value="1"/>
</dbReference>
<proteinExistence type="inferred from homology"/>
<protein>
    <submittedName>
        <fullName evidence="5">Glycosyl transferase family 6</fullName>
    </submittedName>
</protein>
<evidence type="ECO:0000256" key="3">
    <source>
        <dbReference type="ARBA" id="ARBA00022676"/>
    </source>
</evidence>
<dbReference type="GO" id="GO:0016758">
    <property type="term" value="F:hexosyltransferase activity"/>
    <property type="evidence" value="ECO:0007669"/>
    <property type="project" value="InterPro"/>
</dbReference>
<keyword evidence="6" id="KW-1185">Reference proteome</keyword>
<dbReference type="EMBL" id="CP054139">
    <property type="protein sequence ID" value="QKJ30432.1"/>
    <property type="molecule type" value="Genomic_DNA"/>
</dbReference>
<organism evidence="5 6">
    <name type="scientific">Mucilaginibacter mali</name>
    <dbReference type="NCBI Taxonomy" id="2740462"/>
    <lineage>
        <taxon>Bacteria</taxon>
        <taxon>Pseudomonadati</taxon>
        <taxon>Bacteroidota</taxon>
        <taxon>Sphingobacteriia</taxon>
        <taxon>Sphingobacteriales</taxon>
        <taxon>Sphingobacteriaceae</taxon>
        <taxon>Mucilaginibacter</taxon>
    </lineage>
</organism>
<dbReference type="InterPro" id="IPR048174">
    <property type="entry name" value="WbnI-like"/>
</dbReference>
<dbReference type="GO" id="GO:0031982">
    <property type="term" value="C:vesicle"/>
    <property type="evidence" value="ECO:0007669"/>
    <property type="project" value="TreeGrafter"/>
</dbReference>
<dbReference type="GO" id="GO:0016020">
    <property type="term" value="C:membrane"/>
    <property type="evidence" value="ECO:0007669"/>
    <property type="project" value="InterPro"/>
</dbReference>
<evidence type="ECO:0000256" key="2">
    <source>
        <dbReference type="ARBA" id="ARBA00010413"/>
    </source>
</evidence>
<dbReference type="AlphaFoldDB" id="A0A7D4QFK9"/>
<evidence type="ECO:0000256" key="1">
    <source>
        <dbReference type="ARBA" id="ARBA00001936"/>
    </source>
</evidence>
<dbReference type="Proteomes" id="UP000505355">
    <property type="component" value="Chromosome"/>
</dbReference>
<reference evidence="5 6" key="1">
    <citation type="submission" date="2020-05" db="EMBL/GenBank/DDBJ databases">
        <title>Mucilaginibacter mali sp. nov.</title>
        <authorList>
            <person name="Kim H.S."/>
            <person name="Lee K.C."/>
            <person name="Suh M.K."/>
            <person name="Kim J.-S."/>
            <person name="Han K.-I."/>
            <person name="Eom M.K."/>
            <person name="Shin Y.K."/>
            <person name="Lee J.-S."/>
        </authorList>
    </citation>
    <scope>NUCLEOTIDE SEQUENCE [LARGE SCALE GENOMIC DNA]</scope>
    <source>
        <strain evidence="5 6">G2-14</strain>
    </source>
</reference>
<comment type="similarity">
    <text evidence="2">Belongs to the glycosyltransferase 6 family.</text>
</comment>
<dbReference type="KEGG" id="mmab:HQ865_11915"/>
<sequence>MIGILYICTGKYDIFWKKFYTSAEKYFLPGHKKIYFVFTDASRIYAEEKPNIKKIYQETLGWPYNTLLRFEMFLKAEEYLQQCGYLFYLNANIVFTDTVSDDILPANGNEGLLVVKHPGYWDKTNDVFPYDRNPDSLASIASGQGQYYFMGGFNGGQTDAYLQLIKTLKNNIRTDLDKGVIALWHDESHLNKYMLDRNPKILSPAYGYAEGFDLPFEPKVLILKKEKYGGHDYLRNISAKKKKRSVMQRFKNLVHILRTGNK</sequence>
<dbReference type="InterPro" id="IPR005076">
    <property type="entry name" value="Glyco_trans_6"/>
</dbReference>
<evidence type="ECO:0000313" key="5">
    <source>
        <dbReference type="EMBL" id="QKJ30432.1"/>
    </source>
</evidence>
<evidence type="ECO:0000256" key="4">
    <source>
        <dbReference type="ARBA" id="ARBA00022679"/>
    </source>
</evidence>
<dbReference type="PANTHER" id="PTHR10462:SF49">
    <property type="entry name" value="GLOBOSIDE ALPHA-1,3-N-ACETYLGALACTOSAMINYLTRANSFERASE 1"/>
    <property type="match status" value="1"/>
</dbReference>
<dbReference type="NCBIfam" id="NF041524">
    <property type="entry name" value="Gltr_6"/>
    <property type="match status" value="1"/>
</dbReference>
<accession>A0A7D4QFK9</accession>
<dbReference type="RefSeq" id="WP_173415107.1">
    <property type="nucleotide sequence ID" value="NZ_CP054139.1"/>
</dbReference>
<evidence type="ECO:0000313" key="6">
    <source>
        <dbReference type="Proteomes" id="UP000505355"/>
    </source>
</evidence>
<dbReference type="SUPFAM" id="SSF53448">
    <property type="entry name" value="Nucleotide-diphospho-sugar transferases"/>
    <property type="match status" value="1"/>
</dbReference>